<evidence type="ECO:0000313" key="2">
    <source>
        <dbReference type="EMBL" id="GAA0947328.1"/>
    </source>
</evidence>
<proteinExistence type="predicted"/>
<accession>A0ABP4BC86</accession>
<organism evidence="2 3">
    <name type="scientific">Pseudonocardia zijingensis</name>
    <dbReference type="NCBI Taxonomy" id="153376"/>
    <lineage>
        <taxon>Bacteria</taxon>
        <taxon>Bacillati</taxon>
        <taxon>Actinomycetota</taxon>
        <taxon>Actinomycetes</taxon>
        <taxon>Pseudonocardiales</taxon>
        <taxon>Pseudonocardiaceae</taxon>
        <taxon>Pseudonocardia</taxon>
    </lineage>
</organism>
<evidence type="ECO:0000259" key="1">
    <source>
        <dbReference type="PROSITE" id="PS51464"/>
    </source>
</evidence>
<dbReference type="Gene3D" id="3.40.50.10490">
    <property type="entry name" value="Glucose-6-phosphate isomerase like protein, domain 1"/>
    <property type="match status" value="1"/>
</dbReference>
<dbReference type="Pfam" id="PF01380">
    <property type="entry name" value="SIS"/>
    <property type="match status" value="1"/>
</dbReference>
<evidence type="ECO:0000313" key="3">
    <source>
        <dbReference type="Proteomes" id="UP001499967"/>
    </source>
</evidence>
<protein>
    <submittedName>
        <fullName evidence="2">MurR/RpiR family transcriptional regulator</fullName>
    </submittedName>
</protein>
<dbReference type="InterPro" id="IPR001347">
    <property type="entry name" value="SIS_dom"/>
</dbReference>
<feature type="domain" description="SIS" evidence="1">
    <location>
        <begin position="78"/>
        <end position="214"/>
    </location>
</feature>
<dbReference type="PANTHER" id="PTHR30514:SF18">
    <property type="entry name" value="RPIR-FAMILY TRANSCRIPTIONAL REGULATOR"/>
    <property type="match status" value="1"/>
</dbReference>
<dbReference type="PANTHER" id="PTHR30514">
    <property type="entry name" value="GLUCOKINASE"/>
    <property type="match status" value="1"/>
</dbReference>
<name>A0ABP4BC86_9PSEU</name>
<sequence length="234" mass="24613">MAGIDASNVTRIAQGLGFSGWPGLQDELRAQYLRSLTLVEIADRHSGEAASGPVQRSIEADRRALALLDVDAEICATIAARLAAAPTRLALGGGSFGAVAHIFASNCSLAGYPCAHLTEAGGVANAVARLGGDDVVLIFDFWWLYEGMKRAAAAARKRGATVVVVSDHPNTGLTRSATHVLTVPSEGGAYFPTMVPAIVVANAICTELALVDPERTKKAIRRSEQIWTEMEVMG</sequence>
<dbReference type="SUPFAM" id="SSF53697">
    <property type="entry name" value="SIS domain"/>
    <property type="match status" value="1"/>
</dbReference>
<dbReference type="InterPro" id="IPR047640">
    <property type="entry name" value="RpiR-like"/>
</dbReference>
<dbReference type="InterPro" id="IPR046348">
    <property type="entry name" value="SIS_dom_sf"/>
</dbReference>
<comment type="caution">
    <text evidence="2">The sequence shown here is derived from an EMBL/GenBank/DDBJ whole genome shotgun (WGS) entry which is preliminary data.</text>
</comment>
<dbReference type="EMBL" id="BAAAHP010000137">
    <property type="protein sequence ID" value="GAA0947328.1"/>
    <property type="molecule type" value="Genomic_DNA"/>
</dbReference>
<keyword evidence="3" id="KW-1185">Reference proteome</keyword>
<dbReference type="Proteomes" id="UP001499967">
    <property type="component" value="Unassembled WGS sequence"/>
</dbReference>
<reference evidence="3" key="1">
    <citation type="journal article" date="2019" name="Int. J. Syst. Evol. Microbiol.">
        <title>The Global Catalogue of Microorganisms (GCM) 10K type strain sequencing project: providing services to taxonomists for standard genome sequencing and annotation.</title>
        <authorList>
            <consortium name="The Broad Institute Genomics Platform"/>
            <consortium name="The Broad Institute Genome Sequencing Center for Infectious Disease"/>
            <person name="Wu L."/>
            <person name="Ma J."/>
        </authorList>
    </citation>
    <scope>NUCLEOTIDE SEQUENCE [LARGE SCALE GENOMIC DNA]</scope>
    <source>
        <strain evidence="3">JCM 11117</strain>
    </source>
</reference>
<dbReference type="PROSITE" id="PS51464">
    <property type="entry name" value="SIS"/>
    <property type="match status" value="1"/>
</dbReference>
<gene>
    <name evidence="2" type="ORF">GCM10009559_46290</name>
</gene>